<evidence type="ECO:0000256" key="2">
    <source>
        <dbReference type="ARBA" id="ARBA00006555"/>
    </source>
</evidence>
<keyword evidence="7" id="KW-0653">Protein transport</keyword>
<dbReference type="GO" id="GO:0031992">
    <property type="term" value="F:energy transducer activity"/>
    <property type="evidence" value="ECO:0007669"/>
    <property type="project" value="TreeGrafter"/>
</dbReference>
<feature type="domain" description="TonB C-terminal" evidence="12">
    <location>
        <begin position="138"/>
        <end position="230"/>
    </location>
</feature>
<dbReference type="AlphaFoldDB" id="A0AAJ5X170"/>
<keyword evidence="6 11" id="KW-0812">Transmembrane</keyword>
<feature type="transmembrane region" description="Helical" evidence="11">
    <location>
        <begin position="12"/>
        <end position="35"/>
    </location>
</feature>
<proteinExistence type="inferred from homology"/>
<keyword evidence="3" id="KW-0813">Transport</keyword>
<dbReference type="GO" id="GO:0015031">
    <property type="term" value="P:protein transport"/>
    <property type="evidence" value="ECO:0007669"/>
    <property type="project" value="UniProtKB-KW"/>
</dbReference>
<keyword evidence="4" id="KW-1003">Cell membrane</keyword>
<dbReference type="SUPFAM" id="SSF74653">
    <property type="entry name" value="TolA/TonB C-terminal domain"/>
    <property type="match status" value="1"/>
</dbReference>
<dbReference type="InterPro" id="IPR006260">
    <property type="entry name" value="TonB/TolA_C"/>
</dbReference>
<dbReference type="PANTHER" id="PTHR33446">
    <property type="entry name" value="PROTEIN TONB-RELATED"/>
    <property type="match status" value="1"/>
</dbReference>
<evidence type="ECO:0000256" key="5">
    <source>
        <dbReference type="ARBA" id="ARBA00022519"/>
    </source>
</evidence>
<keyword evidence="9 11" id="KW-0472">Membrane</keyword>
<evidence type="ECO:0000256" key="7">
    <source>
        <dbReference type="ARBA" id="ARBA00022927"/>
    </source>
</evidence>
<protein>
    <submittedName>
        <fullName evidence="13">Energy transducer TonB</fullName>
    </submittedName>
</protein>
<accession>A0AAJ5X170</accession>
<evidence type="ECO:0000256" key="8">
    <source>
        <dbReference type="ARBA" id="ARBA00022989"/>
    </source>
</evidence>
<feature type="region of interest" description="Disordered" evidence="10">
    <location>
        <begin position="49"/>
        <end position="137"/>
    </location>
</feature>
<evidence type="ECO:0000313" key="13">
    <source>
        <dbReference type="EMBL" id="WEK40124.1"/>
    </source>
</evidence>
<keyword evidence="8 11" id="KW-1133">Transmembrane helix</keyword>
<evidence type="ECO:0000313" key="14">
    <source>
        <dbReference type="Proteomes" id="UP001213664"/>
    </source>
</evidence>
<dbReference type="NCBIfam" id="TIGR01352">
    <property type="entry name" value="tonB_Cterm"/>
    <property type="match status" value="1"/>
</dbReference>
<evidence type="ECO:0000256" key="4">
    <source>
        <dbReference type="ARBA" id="ARBA00022475"/>
    </source>
</evidence>
<dbReference type="PANTHER" id="PTHR33446:SF2">
    <property type="entry name" value="PROTEIN TONB"/>
    <property type="match status" value="1"/>
</dbReference>
<comment type="subcellular location">
    <subcellularLocation>
        <location evidence="1">Cell inner membrane</location>
        <topology evidence="1">Single-pass membrane protein</topology>
        <orientation evidence="1">Periplasmic side</orientation>
    </subcellularLocation>
</comment>
<comment type="similarity">
    <text evidence="2">Belongs to the TonB family.</text>
</comment>
<evidence type="ECO:0000256" key="6">
    <source>
        <dbReference type="ARBA" id="ARBA00022692"/>
    </source>
</evidence>
<evidence type="ECO:0000256" key="1">
    <source>
        <dbReference type="ARBA" id="ARBA00004383"/>
    </source>
</evidence>
<dbReference type="Pfam" id="PF03544">
    <property type="entry name" value="TonB_C"/>
    <property type="match status" value="1"/>
</dbReference>
<evidence type="ECO:0000256" key="11">
    <source>
        <dbReference type="SAM" id="Phobius"/>
    </source>
</evidence>
<dbReference type="InterPro" id="IPR051045">
    <property type="entry name" value="TonB-dependent_transducer"/>
</dbReference>
<dbReference type="Proteomes" id="UP001213664">
    <property type="component" value="Chromosome"/>
</dbReference>
<dbReference type="GO" id="GO:0098797">
    <property type="term" value="C:plasma membrane protein complex"/>
    <property type="evidence" value="ECO:0007669"/>
    <property type="project" value="TreeGrafter"/>
</dbReference>
<evidence type="ECO:0000256" key="10">
    <source>
        <dbReference type="SAM" id="MobiDB-lite"/>
    </source>
</evidence>
<dbReference type="PROSITE" id="PS52015">
    <property type="entry name" value="TONB_CTD"/>
    <property type="match status" value="1"/>
</dbReference>
<keyword evidence="5" id="KW-0997">Cell inner membrane</keyword>
<feature type="compositionally biased region" description="Low complexity" evidence="10">
    <location>
        <begin position="109"/>
        <end position="137"/>
    </location>
</feature>
<gene>
    <name evidence="13" type="ORF">P0Y50_00540</name>
</gene>
<reference evidence="13" key="1">
    <citation type="submission" date="2023-03" db="EMBL/GenBank/DDBJ databases">
        <title>Andean soil-derived lignocellulolytic bacterial consortium as a source of novel taxa and putative plastic-active enzymes.</title>
        <authorList>
            <person name="Diaz-Garcia L."/>
            <person name="Chuvochina M."/>
            <person name="Feuerriegel G."/>
            <person name="Bunk B."/>
            <person name="Sproer C."/>
            <person name="Streit W.R."/>
            <person name="Rodriguez L.M."/>
            <person name="Overmann J."/>
            <person name="Jimenez D.J."/>
        </authorList>
    </citation>
    <scope>NUCLEOTIDE SEQUENCE</scope>
    <source>
        <strain evidence="13">MAG 833</strain>
    </source>
</reference>
<feature type="compositionally biased region" description="Pro residues" evidence="10">
    <location>
        <begin position="56"/>
        <end position="69"/>
    </location>
</feature>
<dbReference type="GO" id="GO:0055085">
    <property type="term" value="P:transmembrane transport"/>
    <property type="evidence" value="ECO:0007669"/>
    <property type="project" value="InterPro"/>
</dbReference>
<evidence type="ECO:0000256" key="3">
    <source>
        <dbReference type="ARBA" id="ARBA00022448"/>
    </source>
</evidence>
<organism evidence="13 14">
    <name type="scientific">Candidatus Brevundimonas colombiensis</name>
    <dbReference type="NCBI Taxonomy" id="3121376"/>
    <lineage>
        <taxon>Bacteria</taxon>
        <taxon>Pseudomonadati</taxon>
        <taxon>Pseudomonadota</taxon>
        <taxon>Alphaproteobacteria</taxon>
        <taxon>Caulobacterales</taxon>
        <taxon>Caulobacteraceae</taxon>
        <taxon>Brevundimonas</taxon>
    </lineage>
</organism>
<sequence>MTLDDKRDDARRWLGALAAVLVAHATPLLVVAWWLGPILPTPPPEPAILIDMAPSAAPPLPPSEQPPGPRQVRAEAARPVTPDTPAPPVAPAIQPEVALPEPRPEPTRRPAAVPAPQTSAPASRPTPPAASSSAGTADWRGQVLASLDKVKRYPAAAEIRRQQGVPYIRIAMDRQGRVLEARLERSSGISALDREALELPRRAQPLPRPPADIAGERIELVVPVEFYLRR</sequence>
<evidence type="ECO:0000256" key="9">
    <source>
        <dbReference type="ARBA" id="ARBA00023136"/>
    </source>
</evidence>
<evidence type="ECO:0000259" key="12">
    <source>
        <dbReference type="PROSITE" id="PS52015"/>
    </source>
</evidence>
<dbReference type="EMBL" id="CP119326">
    <property type="protein sequence ID" value="WEK40124.1"/>
    <property type="molecule type" value="Genomic_DNA"/>
</dbReference>
<name>A0AAJ5X170_9CAUL</name>
<dbReference type="InterPro" id="IPR037682">
    <property type="entry name" value="TonB_C"/>
</dbReference>
<dbReference type="Gene3D" id="3.30.1150.10">
    <property type="match status" value="1"/>
</dbReference>